<comment type="caution">
    <text evidence="2">The sequence shown here is derived from an EMBL/GenBank/DDBJ whole genome shotgun (WGS) entry which is preliminary data.</text>
</comment>
<feature type="compositionally biased region" description="Polar residues" evidence="1">
    <location>
        <begin position="31"/>
        <end position="40"/>
    </location>
</feature>
<evidence type="ECO:0000256" key="1">
    <source>
        <dbReference type="SAM" id="MobiDB-lite"/>
    </source>
</evidence>
<reference evidence="2 3" key="1">
    <citation type="submission" date="2017-06" db="EMBL/GenBank/DDBJ databases">
        <title>Comparative genomic analysis of Ambrosia Fusariam Clade fungi.</title>
        <authorList>
            <person name="Stajich J.E."/>
            <person name="Carrillo J."/>
            <person name="Kijimoto T."/>
            <person name="Eskalen A."/>
            <person name="O'Donnell K."/>
            <person name="Kasson M."/>
        </authorList>
    </citation>
    <scope>NUCLEOTIDE SEQUENCE [LARGE SCALE GENOMIC DNA]</scope>
    <source>
        <strain evidence="2">UCR3666</strain>
    </source>
</reference>
<accession>A0A3M2SLC6</accession>
<evidence type="ECO:0000313" key="3">
    <source>
        <dbReference type="Proteomes" id="UP000277212"/>
    </source>
</evidence>
<evidence type="ECO:0000313" key="2">
    <source>
        <dbReference type="EMBL" id="RMJ18045.1"/>
    </source>
</evidence>
<gene>
    <name evidence="2" type="ORF">CDV36_002306</name>
</gene>
<dbReference type="Proteomes" id="UP000277212">
    <property type="component" value="Unassembled WGS sequence"/>
</dbReference>
<sequence length="57" mass="6351">MANRLYRWPSYKHLVTDAAANPPTPAITDPPSLTASTPQDPDNEEDLRAKFSVEQEP</sequence>
<name>A0A3M2SLC6_9HYPO</name>
<organism evidence="2 3">
    <name type="scientific">Fusarium kuroshium</name>
    <dbReference type="NCBI Taxonomy" id="2010991"/>
    <lineage>
        <taxon>Eukaryota</taxon>
        <taxon>Fungi</taxon>
        <taxon>Dikarya</taxon>
        <taxon>Ascomycota</taxon>
        <taxon>Pezizomycotina</taxon>
        <taxon>Sordariomycetes</taxon>
        <taxon>Hypocreomycetidae</taxon>
        <taxon>Hypocreales</taxon>
        <taxon>Nectriaceae</taxon>
        <taxon>Fusarium</taxon>
        <taxon>Fusarium solani species complex</taxon>
    </lineage>
</organism>
<proteinExistence type="predicted"/>
<feature type="region of interest" description="Disordered" evidence="1">
    <location>
        <begin position="17"/>
        <end position="57"/>
    </location>
</feature>
<dbReference type="AlphaFoldDB" id="A0A3M2SLC6"/>
<dbReference type="EMBL" id="NKUJ01000024">
    <property type="protein sequence ID" value="RMJ18045.1"/>
    <property type="molecule type" value="Genomic_DNA"/>
</dbReference>
<keyword evidence="3" id="KW-1185">Reference proteome</keyword>
<protein>
    <submittedName>
        <fullName evidence="2">Uncharacterized protein</fullName>
    </submittedName>
</protein>
<feature type="compositionally biased region" description="Basic and acidic residues" evidence="1">
    <location>
        <begin position="46"/>
        <end position="57"/>
    </location>
</feature>